<accession>A0ABU9Z2J4</accession>
<dbReference type="EMBL" id="JBDIVE010000010">
    <property type="protein sequence ID" value="MEN3070079.1"/>
    <property type="molecule type" value="Genomic_DNA"/>
</dbReference>
<dbReference type="Proteomes" id="UP001410394">
    <property type="component" value="Unassembled WGS sequence"/>
</dbReference>
<name>A0ABU9Z2J4_9RHOO</name>
<gene>
    <name evidence="1" type="ORF">ABDB84_16470</name>
</gene>
<reference evidence="1 2" key="1">
    <citation type="journal article" date="2018" name="Int. J. Syst. Evol. Microbiol.">
        <title>Uliginosibacterium sediminicola sp. nov., isolated from freshwater sediment.</title>
        <authorList>
            <person name="Hwang W.M."/>
            <person name="Kim S.M."/>
            <person name="Kang K."/>
            <person name="Ahn T.Y."/>
        </authorList>
    </citation>
    <scope>NUCLEOTIDE SEQUENCE [LARGE SCALE GENOMIC DNA]</scope>
    <source>
        <strain evidence="1 2">M1-21</strain>
    </source>
</reference>
<keyword evidence="2" id="KW-1185">Reference proteome</keyword>
<comment type="caution">
    <text evidence="1">The sequence shown here is derived from an EMBL/GenBank/DDBJ whole genome shotgun (WGS) entry which is preliminary data.</text>
</comment>
<dbReference type="RefSeq" id="WP_345920854.1">
    <property type="nucleotide sequence ID" value="NZ_JBDIVE010000010.1"/>
</dbReference>
<sequence>MSYDAIKADRSLCTGYRKGLAGKCNGQLYRCECGAVGCRQTYDDNCSEQLFNVNWKCNKCGAVAKYEGPLNFVNRIGA</sequence>
<evidence type="ECO:0000313" key="1">
    <source>
        <dbReference type="EMBL" id="MEN3070079.1"/>
    </source>
</evidence>
<organism evidence="1 2">
    <name type="scientific">Uliginosibacterium sediminicola</name>
    <dbReference type="NCBI Taxonomy" id="2024550"/>
    <lineage>
        <taxon>Bacteria</taxon>
        <taxon>Pseudomonadati</taxon>
        <taxon>Pseudomonadota</taxon>
        <taxon>Betaproteobacteria</taxon>
        <taxon>Rhodocyclales</taxon>
        <taxon>Zoogloeaceae</taxon>
        <taxon>Uliginosibacterium</taxon>
    </lineage>
</organism>
<evidence type="ECO:0000313" key="2">
    <source>
        <dbReference type="Proteomes" id="UP001410394"/>
    </source>
</evidence>
<proteinExistence type="predicted"/>
<protein>
    <submittedName>
        <fullName evidence="1">Uncharacterized protein</fullName>
    </submittedName>
</protein>